<dbReference type="GO" id="GO:0046872">
    <property type="term" value="F:metal ion binding"/>
    <property type="evidence" value="ECO:0007669"/>
    <property type="project" value="UniProtKB-KW"/>
</dbReference>
<sequence length="659" mass="74835">MPYDRLDADIKMMKEAGINVVRIAESTWSSLEVEDGVFNFSHIDRVLDAMGKAGIKVIVGTPTYAVPSWLVKKYPDILAVTPQGQYKFGPRQNMDITNPDFRRHAENVIRKLMQHVKDHPAVIGYQVDNETKHYDSSGPNVQAMFVKHLQQKFPDIAAFNRDFGMDYWSHRINKWDDLLSVDGTVNASIGSEFSLFQRQLVTDYLNWQISLVKEYARPGQFVTQNFDLDWRGYSYGIQPRVDQFSAAKNLDVAGVDIYHPTQDKLTGEEIAFGGDLTRSMKQGKNYYVIETQAQGFPEWTPYPGQLRLQAFSHIASGANMVAYWHWSTTANSIETYWRGLLSQDFQPNETYREAKTIGADFARLSPQLVNLKKDNKVALYFSNQALTAFNWFKFGWTSTIEYNDVLRPFYNALYRMNVGTDFVDSSTGDLSRYSMLVVPALYSASDAELQRLNEYVKQGGHIVYTFKSGFSDQHVKVRATQQPGIIAPAAGIEYSQVTIPEKVGLKDNPYQVTPEENQARWWMELIKPTTAKVLASYDHPVWGKYAAVTRNQYGKGEATYIGFMPSDAVIAKIMADAVKNAGLWGKDQQLTFPQIVRHSTNQQGKALHFLFNYSAAAAQVTYQWEEGKELLSDKPVEKNQSLTLPAWGVSIIEENSVRR</sequence>
<organism evidence="14 15">
    <name type="scientific">Brenneria corticis</name>
    <dbReference type="NCBI Taxonomy" id="2173106"/>
    <lineage>
        <taxon>Bacteria</taxon>
        <taxon>Pseudomonadati</taxon>
        <taxon>Pseudomonadota</taxon>
        <taxon>Gammaproteobacteria</taxon>
        <taxon>Enterobacterales</taxon>
        <taxon>Pectobacteriaceae</taxon>
        <taxon>Brenneria</taxon>
    </lineage>
</organism>
<keyword evidence="7 8" id="KW-0326">Glycosidase</keyword>
<dbReference type="PIRSF" id="PIRSF001084">
    <property type="entry name" value="B-galactosidase"/>
    <property type="match status" value="1"/>
</dbReference>
<evidence type="ECO:0000256" key="5">
    <source>
        <dbReference type="ARBA" id="ARBA00022801"/>
    </source>
</evidence>
<dbReference type="EC" id="3.2.1.23" evidence="3 8"/>
<dbReference type="AlphaFoldDB" id="A0A2U1TN13"/>
<comment type="similarity">
    <text evidence="2 8">Belongs to the glycosyl hydrolase 42 family.</text>
</comment>
<evidence type="ECO:0000256" key="2">
    <source>
        <dbReference type="ARBA" id="ARBA00005940"/>
    </source>
</evidence>
<dbReference type="InterPro" id="IPR013739">
    <property type="entry name" value="Beta_galactosidase_C"/>
</dbReference>
<evidence type="ECO:0000256" key="10">
    <source>
        <dbReference type="PIRSR" id="PIRSR001084-2"/>
    </source>
</evidence>
<feature type="domain" description="Beta-galactosidase C-terminal" evidence="13">
    <location>
        <begin position="604"/>
        <end position="653"/>
    </location>
</feature>
<reference evidence="14 15" key="1">
    <citation type="submission" date="2018-04" db="EMBL/GenBank/DDBJ databases">
        <title>Brenneria corticis sp.nov.</title>
        <authorList>
            <person name="Li Y."/>
        </authorList>
    </citation>
    <scope>NUCLEOTIDE SEQUENCE [LARGE SCALE GENOMIC DNA]</scope>
    <source>
        <strain evidence="14 15">CFCC 11842</strain>
    </source>
</reference>
<dbReference type="InterPro" id="IPR013529">
    <property type="entry name" value="Glyco_hydro_42_N"/>
</dbReference>
<gene>
    <name evidence="14" type="ORF">DDT56_21165</name>
</gene>
<dbReference type="GO" id="GO:0006012">
    <property type="term" value="P:galactose metabolic process"/>
    <property type="evidence" value="ECO:0007669"/>
    <property type="project" value="InterPro"/>
</dbReference>
<feature type="domain" description="Glycoside hydrolase family 42 N-terminal" evidence="11">
    <location>
        <begin position="4"/>
        <end position="362"/>
    </location>
</feature>
<dbReference type="Proteomes" id="UP000296159">
    <property type="component" value="Unassembled WGS sequence"/>
</dbReference>
<accession>A0A2U1TN13</accession>
<dbReference type="InterPro" id="IPR003476">
    <property type="entry name" value="Glyco_hydro_42"/>
</dbReference>
<dbReference type="PANTHER" id="PTHR36447:SF2">
    <property type="entry name" value="BETA-GALACTOSIDASE YESZ"/>
    <property type="match status" value="1"/>
</dbReference>
<dbReference type="InterPro" id="IPR013780">
    <property type="entry name" value="Glyco_hydro_b"/>
</dbReference>
<feature type="binding site" evidence="10">
    <location>
        <position position="129"/>
    </location>
    <ligand>
        <name>substrate</name>
    </ligand>
</feature>
<name>A0A2U1TN13_9GAMM</name>
<keyword evidence="5 8" id="KW-0378">Hydrolase</keyword>
<evidence type="ECO:0000256" key="1">
    <source>
        <dbReference type="ARBA" id="ARBA00001412"/>
    </source>
</evidence>
<dbReference type="InterPro" id="IPR017853">
    <property type="entry name" value="GH"/>
</dbReference>
<dbReference type="EMBL" id="QDKH01000034">
    <property type="protein sequence ID" value="PWC10805.1"/>
    <property type="molecule type" value="Genomic_DNA"/>
</dbReference>
<evidence type="ECO:0000256" key="3">
    <source>
        <dbReference type="ARBA" id="ARBA00012756"/>
    </source>
</evidence>
<dbReference type="Gene3D" id="3.20.20.80">
    <property type="entry name" value="Glycosidases"/>
    <property type="match status" value="1"/>
</dbReference>
<feature type="active site" description="Proton donor" evidence="9">
    <location>
        <position position="130"/>
    </location>
</feature>
<dbReference type="Pfam" id="PF08533">
    <property type="entry name" value="Glyco_hydro_42C"/>
    <property type="match status" value="1"/>
</dbReference>
<evidence type="ECO:0000256" key="8">
    <source>
        <dbReference type="PIRNR" id="PIRNR001084"/>
    </source>
</evidence>
<evidence type="ECO:0000259" key="11">
    <source>
        <dbReference type="Pfam" id="PF02449"/>
    </source>
</evidence>
<feature type="active site" description="Nucleophile" evidence="9">
    <location>
        <position position="290"/>
    </location>
</feature>
<evidence type="ECO:0000256" key="6">
    <source>
        <dbReference type="ARBA" id="ARBA00022833"/>
    </source>
</evidence>
<protein>
    <recommendedName>
        <fullName evidence="3 8">Beta-galactosidase</fullName>
        <shortName evidence="8">Beta-gal</shortName>
        <ecNumber evidence="3 8">3.2.1.23</ecNumber>
    </recommendedName>
</protein>
<proteinExistence type="inferred from homology"/>
<dbReference type="PANTHER" id="PTHR36447">
    <property type="entry name" value="BETA-GALACTOSIDASE GANA"/>
    <property type="match status" value="1"/>
</dbReference>
<dbReference type="InterPro" id="IPR029062">
    <property type="entry name" value="Class_I_gatase-like"/>
</dbReference>
<evidence type="ECO:0000256" key="4">
    <source>
        <dbReference type="ARBA" id="ARBA00022723"/>
    </source>
</evidence>
<dbReference type="CDD" id="cd03143">
    <property type="entry name" value="A4_beta-galactosidase_middle_domain"/>
    <property type="match status" value="1"/>
</dbReference>
<keyword evidence="15" id="KW-1185">Reference proteome</keyword>
<dbReference type="Pfam" id="PF08532">
    <property type="entry name" value="Glyco_hydro_42M"/>
    <property type="match status" value="1"/>
</dbReference>
<dbReference type="InterPro" id="IPR013738">
    <property type="entry name" value="Beta_galactosidase_Trimer"/>
</dbReference>
<evidence type="ECO:0000256" key="7">
    <source>
        <dbReference type="ARBA" id="ARBA00023295"/>
    </source>
</evidence>
<evidence type="ECO:0000313" key="15">
    <source>
        <dbReference type="Proteomes" id="UP000296159"/>
    </source>
</evidence>
<comment type="catalytic activity">
    <reaction evidence="1 8">
        <text>Hydrolysis of terminal non-reducing beta-D-galactose residues in beta-D-galactosides.</text>
        <dbReference type="EC" id="3.2.1.23"/>
    </reaction>
</comment>
<evidence type="ECO:0000256" key="9">
    <source>
        <dbReference type="PIRSR" id="PIRSR001084-1"/>
    </source>
</evidence>
<evidence type="ECO:0000313" key="14">
    <source>
        <dbReference type="EMBL" id="PWC10805.1"/>
    </source>
</evidence>
<dbReference type="SUPFAM" id="SSF51445">
    <property type="entry name" value="(Trans)glycosidases"/>
    <property type="match status" value="1"/>
</dbReference>
<comment type="caution">
    <text evidence="14">The sequence shown here is derived from an EMBL/GenBank/DDBJ whole genome shotgun (WGS) entry which is preliminary data.</text>
</comment>
<dbReference type="Gene3D" id="2.60.40.1180">
    <property type="entry name" value="Golgi alpha-mannosidase II"/>
    <property type="match status" value="1"/>
</dbReference>
<dbReference type="SUPFAM" id="SSF52317">
    <property type="entry name" value="Class I glutamine amidotransferase-like"/>
    <property type="match status" value="1"/>
</dbReference>
<feature type="domain" description="Beta-galactosidase trimerisation" evidence="12">
    <location>
        <begin position="376"/>
        <end position="583"/>
    </location>
</feature>
<evidence type="ECO:0000259" key="13">
    <source>
        <dbReference type="Pfam" id="PF08533"/>
    </source>
</evidence>
<dbReference type="GO" id="GO:0009341">
    <property type="term" value="C:beta-galactosidase complex"/>
    <property type="evidence" value="ECO:0007669"/>
    <property type="project" value="InterPro"/>
</dbReference>
<feature type="binding site" evidence="10">
    <location>
        <position position="91"/>
    </location>
    <ligand>
        <name>substrate</name>
    </ligand>
</feature>
<keyword evidence="4" id="KW-0479">Metal-binding</keyword>
<keyword evidence="6" id="KW-0862">Zinc</keyword>
<evidence type="ECO:0000259" key="12">
    <source>
        <dbReference type="Pfam" id="PF08532"/>
    </source>
</evidence>
<feature type="binding site" evidence="10">
    <location>
        <position position="299"/>
    </location>
    <ligand>
        <name>substrate</name>
    </ligand>
</feature>
<dbReference type="GO" id="GO:0004565">
    <property type="term" value="F:beta-galactosidase activity"/>
    <property type="evidence" value="ECO:0007669"/>
    <property type="project" value="UniProtKB-EC"/>
</dbReference>
<dbReference type="Gene3D" id="3.40.50.880">
    <property type="match status" value="1"/>
</dbReference>
<dbReference type="Pfam" id="PF02449">
    <property type="entry name" value="Glyco_hydro_42"/>
    <property type="match status" value="1"/>
</dbReference>